<dbReference type="AlphaFoldDB" id="A0A1D2MSX0"/>
<accession>A0A1D2MSX0</accession>
<organism evidence="4 5">
    <name type="scientific">Orchesella cincta</name>
    <name type="common">Springtail</name>
    <name type="synonym">Podura cincta</name>
    <dbReference type="NCBI Taxonomy" id="48709"/>
    <lineage>
        <taxon>Eukaryota</taxon>
        <taxon>Metazoa</taxon>
        <taxon>Ecdysozoa</taxon>
        <taxon>Arthropoda</taxon>
        <taxon>Hexapoda</taxon>
        <taxon>Collembola</taxon>
        <taxon>Entomobryomorpha</taxon>
        <taxon>Entomobryoidea</taxon>
        <taxon>Orchesellidae</taxon>
        <taxon>Orchesellinae</taxon>
        <taxon>Orchesella</taxon>
    </lineage>
</organism>
<dbReference type="GO" id="GO:0000272">
    <property type="term" value="P:polysaccharide catabolic process"/>
    <property type="evidence" value="ECO:0007669"/>
    <property type="project" value="TreeGrafter"/>
</dbReference>
<name>A0A1D2MSX0_ORCCI</name>
<dbReference type="InterPro" id="IPR012341">
    <property type="entry name" value="6hp_glycosidase-like_sf"/>
</dbReference>
<keyword evidence="3" id="KW-0732">Signal</keyword>
<gene>
    <name evidence="4" type="ORF">Ocin01_10579</name>
</gene>
<keyword evidence="5" id="KW-1185">Reference proteome</keyword>
<dbReference type="OrthoDB" id="2317065at2759"/>
<feature type="signal peptide" evidence="3">
    <location>
        <begin position="1"/>
        <end position="22"/>
    </location>
</feature>
<evidence type="ECO:0000256" key="2">
    <source>
        <dbReference type="ARBA" id="ARBA00038358"/>
    </source>
</evidence>
<dbReference type="EMBL" id="LJIJ01000578">
    <property type="protein sequence ID" value="ODM96106.1"/>
    <property type="molecule type" value="Genomic_DNA"/>
</dbReference>
<dbReference type="InterPro" id="IPR052369">
    <property type="entry name" value="UG_Glycosaminoglycan_Hydrolase"/>
</dbReference>
<dbReference type="InterPro" id="IPR008928">
    <property type="entry name" value="6-hairpin_glycosidase_sf"/>
</dbReference>
<evidence type="ECO:0000256" key="3">
    <source>
        <dbReference type="SAM" id="SignalP"/>
    </source>
</evidence>
<dbReference type="Proteomes" id="UP000094527">
    <property type="component" value="Unassembled WGS sequence"/>
</dbReference>
<feature type="chain" id="PRO_5008904501" evidence="3">
    <location>
        <begin position="23"/>
        <end position="401"/>
    </location>
</feature>
<comment type="caution">
    <text evidence="4">The sequence shown here is derived from an EMBL/GenBank/DDBJ whole genome shotgun (WGS) entry which is preliminary data.</text>
</comment>
<dbReference type="GO" id="GO:0052757">
    <property type="term" value="F:chondroitin hydrolase activity"/>
    <property type="evidence" value="ECO:0007669"/>
    <property type="project" value="TreeGrafter"/>
</dbReference>
<protein>
    <submittedName>
        <fullName evidence="4">Unsaturated chondroitin disaccharide hydrolase</fullName>
    </submittedName>
</protein>
<sequence>MFRKLLLASILSITLFIAFTESELLDSDDILYYSIRQYTKLSLSLNGKNGFISTGNPLSPEWNLSELGAWTVGFYGGSLWMLYKLTHDDYWKSLALEYQERVKPRQFDTGTHDVGFVIMSTYGLALEYGDITDNATRREYEQIINQTAISLSTRFHPLAKCLRSWNTNQGSEVTVIIDNMRNLELLFRAYEITGNSTFWDIALSHANRTIEEHFREDYGVYHVVGYNESNGEVARKYNAQGMADNSTWSRGLAWAIHGYTTTYQKTGIVPYLEQAEKAATYFIDRLPQEDSVAYWDFDAPLDNGEYQPRDTAAATIAAHAFLNLYEVTGNKARYFDTAEAILNGLENYKANSKPEYLIPAILVNGTVFFHQNDFDTSITYADFYYLRAFDMYRQIVVKLGL</sequence>
<dbReference type="PANTHER" id="PTHR36845:SF1">
    <property type="entry name" value="HYDROLASE, PUTATIVE (AFU_ORTHOLOGUE AFUA_7G05090)-RELATED"/>
    <property type="match status" value="1"/>
</dbReference>
<comment type="similarity">
    <text evidence="2">Belongs to the glycosyl hydrolase 88 family.</text>
</comment>
<dbReference type="OMA" id="WLAYEYT"/>
<dbReference type="SUPFAM" id="SSF48208">
    <property type="entry name" value="Six-hairpin glycosidases"/>
    <property type="match status" value="1"/>
</dbReference>
<dbReference type="PANTHER" id="PTHR36845">
    <property type="entry name" value="HYDROLASE, PUTATIVE (AFU_ORTHOLOGUE AFUA_7G05090)-RELATED"/>
    <property type="match status" value="1"/>
</dbReference>
<proteinExistence type="inferred from homology"/>
<evidence type="ECO:0000313" key="5">
    <source>
        <dbReference type="Proteomes" id="UP000094527"/>
    </source>
</evidence>
<keyword evidence="1 4" id="KW-0378">Hydrolase</keyword>
<dbReference type="Gene3D" id="1.50.10.10">
    <property type="match status" value="1"/>
</dbReference>
<evidence type="ECO:0000313" key="4">
    <source>
        <dbReference type="EMBL" id="ODM96106.1"/>
    </source>
</evidence>
<evidence type="ECO:0000256" key="1">
    <source>
        <dbReference type="ARBA" id="ARBA00022801"/>
    </source>
</evidence>
<reference evidence="4 5" key="1">
    <citation type="journal article" date="2016" name="Genome Biol. Evol.">
        <title>Gene Family Evolution Reflects Adaptation to Soil Environmental Stressors in the Genome of the Collembolan Orchesella cincta.</title>
        <authorList>
            <person name="Faddeeva-Vakhrusheva A."/>
            <person name="Derks M.F."/>
            <person name="Anvar S.Y."/>
            <person name="Agamennone V."/>
            <person name="Suring W."/>
            <person name="Smit S."/>
            <person name="van Straalen N.M."/>
            <person name="Roelofs D."/>
        </authorList>
    </citation>
    <scope>NUCLEOTIDE SEQUENCE [LARGE SCALE GENOMIC DNA]</scope>
    <source>
        <tissue evidence="4">Mixed pool</tissue>
    </source>
</reference>
<dbReference type="STRING" id="48709.A0A1D2MSX0"/>